<organism evidence="2">
    <name type="scientific">Sym plasmid</name>
    <dbReference type="NCBI Taxonomy" id="28430"/>
    <lineage>
        <taxon>other sequences</taxon>
        <taxon>plasmids</taxon>
    </lineage>
</organism>
<feature type="transmembrane region" description="Helical" evidence="1">
    <location>
        <begin position="101"/>
        <end position="126"/>
    </location>
</feature>
<sequence length="128" mass="14600">MDASELLWKQYQQNVDLYKFYMDLTIKFNVFFYAVTGAIISFALTEHNGNELIRYSLLLPLVMSLCFSGFFVYGGVLMRVLRQETFSIRDTLKLQAAPDVGVLSVLLYLFAFVYLLIAIGCGILLCKL</sequence>
<gene>
    <name evidence="2" type="ORF">pTT25_00061</name>
</gene>
<dbReference type="EMBL" id="MH392243">
    <property type="protein sequence ID" value="QDL89743.1"/>
    <property type="molecule type" value="Genomic_DNA"/>
</dbReference>
<geneLocation type="plasmid" evidence="2">
    <name>pTT25</name>
</geneLocation>
<reference evidence="2" key="1">
    <citation type="submission" date="2018-05" db="EMBL/GenBank/DDBJ databases">
        <title>Plant species dependent abundance and diversity of IncP-1 plasmids in the rhizosphere - sequence analysis provides new insights into the role as efficient and dynamic means for rapid bacterial adaptation.</title>
        <authorList>
            <person name="Nour E."/>
            <person name="Shintani M."/>
            <person name="Elsayed T."/>
            <person name="Blau K."/>
            <person name="Jechalke S."/>
            <person name="Sproeer C."/>
            <person name="Bunk B."/>
            <person name="Overmann J."/>
            <person name="Smalla K."/>
        </authorList>
    </citation>
    <scope>NUCLEOTIDE SEQUENCE</scope>
    <source>
        <plasmid evidence="2">pTT25</plasmid>
    </source>
</reference>
<feature type="transmembrane region" description="Helical" evidence="1">
    <location>
        <begin position="26"/>
        <end position="45"/>
    </location>
</feature>
<accession>A0A515HJY4</accession>
<evidence type="ECO:0000313" key="2">
    <source>
        <dbReference type="EMBL" id="QDL89743.1"/>
    </source>
</evidence>
<evidence type="ECO:0000256" key="1">
    <source>
        <dbReference type="SAM" id="Phobius"/>
    </source>
</evidence>
<dbReference type="AlphaFoldDB" id="A0A515HJY4"/>
<protein>
    <submittedName>
        <fullName evidence="2">Uncharacterized protein</fullName>
    </submittedName>
</protein>
<keyword evidence="1" id="KW-1133">Transmembrane helix</keyword>
<proteinExistence type="predicted"/>
<name>A0A515HJY4_9ZZZZ</name>
<keyword evidence="1" id="KW-0472">Membrane</keyword>
<feature type="transmembrane region" description="Helical" evidence="1">
    <location>
        <begin position="57"/>
        <end position="81"/>
    </location>
</feature>
<keyword evidence="1" id="KW-0812">Transmembrane</keyword>
<keyword evidence="2" id="KW-0614">Plasmid</keyword>